<dbReference type="InterPro" id="IPR011006">
    <property type="entry name" value="CheY-like_superfamily"/>
</dbReference>
<organism evidence="6 7">
    <name type="scientific">Chenggangzhangella methanolivorans</name>
    <dbReference type="NCBI Taxonomy" id="1437009"/>
    <lineage>
        <taxon>Bacteria</taxon>
        <taxon>Pseudomonadati</taxon>
        <taxon>Pseudomonadota</taxon>
        <taxon>Alphaproteobacteria</taxon>
        <taxon>Hyphomicrobiales</taxon>
        <taxon>Methylopilaceae</taxon>
        <taxon>Chenggangzhangella</taxon>
    </lineage>
</organism>
<dbReference type="SUPFAM" id="SSF52172">
    <property type="entry name" value="CheY-like"/>
    <property type="match status" value="1"/>
</dbReference>
<evidence type="ECO:0000256" key="1">
    <source>
        <dbReference type="ARBA" id="ARBA00022553"/>
    </source>
</evidence>
<reference evidence="6" key="1">
    <citation type="submission" date="2021-08" db="EMBL/GenBank/DDBJ databases">
        <authorList>
            <person name="Zhang H."/>
            <person name="Xu M."/>
            <person name="Yu Z."/>
            <person name="Yang L."/>
            <person name="Cai Y."/>
        </authorList>
    </citation>
    <scope>NUCLEOTIDE SEQUENCE</scope>
    <source>
        <strain evidence="6">CHL1</strain>
    </source>
</reference>
<name>A0A9E6R9W3_9HYPH</name>
<dbReference type="KEGG" id="cmet:K6K41_21455"/>
<dbReference type="RefSeq" id="WP_261402378.1">
    <property type="nucleotide sequence ID" value="NZ_CP081869.1"/>
</dbReference>
<evidence type="ECO:0000259" key="5">
    <source>
        <dbReference type="PROSITE" id="PS50110"/>
    </source>
</evidence>
<evidence type="ECO:0000256" key="2">
    <source>
        <dbReference type="ARBA" id="ARBA00023015"/>
    </source>
</evidence>
<dbReference type="EMBL" id="CP081869">
    <property type="protein sequence ID" value="QZN99322.1"/>
    <property type="molecule type" value="Genomic_DNA"/>
</dbReference>
<gene>
    <name evidence="6" type="ORF">K6K41_21455</name>
</gene>
<dbReference type="PROSITE" id="PS50110">
    <property type="entry name" value="RESPONSE_REGULATORY"/>
    <property type="match status" value="1"/>
</dbReference>
<keyword evidence="2" id="KW-0805">Transcription regulation</keyword>
<dbReference type="Proteomes" id="UP000825701">
    <property type="component" value="Chromosome"/>
</dbReference>
<proteinExistence type="predicted"/>
<feature type="modified residue" description="4-aspartylphosphate" evidence="4">
    <location>
        <position position="53"/>
    </location>
</feature>
<dbReference type="InterPro" id="IPR050595">
    <property type="entry name" value="Bact_response_regulator"/>
</dbReference>
<sequence length="118" mass="12907">MKRILVVEDEPLIAMEVESILEDGGHVVVGVARDADAAFAMAEREKPDAATMDIDLARKTSGLDAAERLYRRLGVRSVFVSSRIDARVIAAAADFEPLGFVSKPPWKTELLAALRKLE</sequence>
<dbReference type="PANTHER" id="PTHR44591">
    <property type="entry name" value="STRESS RESPONSE REGULATOR PROTEIN 1"/>
    <property type="match status" value="1"/>
</dbReference>
<accession>A0A9E6R9W3</accession>
<dbReference type="PANTHER" id="PTHR44591:SF3">
    <property type="entry name" value="RESPONSE REGULATORY DOMAIN-CONTAINING PROTEIN"/>
    <property type="match status" value="1"/>
</dbReference>
<dbReference type="Pfam" id="PF00072">
    <property type="entry name" value="Response_reg"/>
    <property type="match status" value="1"/>
</dbReference>
<evidence type="ECO:0000313" key="6">
    <source>
        <dbReference type="EMBL" id="QZN99322.1"/>
    </source>
</evidence>
<evidence type="ECO:0000313" key="7">
    <source>
        <dbReference type="Proteomes" id="UP000825701"/>
    </source>
</evidence>
<dbReference type="InterPro" id="IPR001789">
    <property type="entry name" value="Sig_transdc_resp-reg_receiver"/>
</dbReference>
<evidence type="ECO:0000256" key="3">
    <source>
        <dbReference type="ARBA" id="ARBA00023163"/>
    </source>
</evidence>
<dbReference type="AlphaFoldDB" id="A0A9E6R9W3"/>
<keyword evidence="1 4" id="KW-0597">Phosphoprotein</keyword>
<dbReference type="Gene3D" id="3.40.50.2300">
    <property type="match status" value="1"/>
</dbReference>
<dbReference type="GO" id="GO:0000160">
    <property type="term" value="P:phosphorelay signal transduction system"/>
    <property type="evidence" value="ECO:0007669"/>
    <property type="project" value="InterPro"/>
</dbReference>
<keyword evidence="3" id="KW-0804">Transcription</keyword>
<dbReference type="SMART" id="SM00448">
    <property type="entry name" value="REC"/>
    <property type="match status" value="1"/>
</dbReference>
<keyword evidence="7" id="KW-1185">Reference proteome</keyword>
<evidence type="ECO:0000256" key="4">
    <source>
        <dbReference type="PROSITE-ProRule" id="PRU00169"/>
    </source>
</evidence>
<feature type="domain" description="Response regulatory" evidence="5">
    <location>
        <begin position="3"/>
        <end position="118"/>
    </location>
</feature>
<protein>
    <submittedName>
        <fullName evidence="6">Response regulator</fullName>
    </submittedName>
</protein>